<reference evidence="1" key="2">
    <citation type="journal article" name="Front. Microbiol.">
        <title>Degradative Capacity of Two Strains of Rhodonia placenta: From Phenotype to Genotype.</title>
        <authorList>
            <person name="Kolle M."/>
            <person name="Horta M.A.C."/>
            <person name="Nowrousian M."/>
            <person name="Ohm R.A."/>
            <person name="Benz J.P."/>
            <person name="Pilgard A."/>
        </authorList>
    </citation>
    <scope>NUCLEOTIDE SEQUENCE</scope>
    <source>
        <strain evidence="1">FPRL280</strain>
    </source>
</reference>
<reference evidence="1" key="1">
    <citation type="submission" date="2020-11" db="EMBL/GenBank/DDBJ databases">
        <authorList>
            <person name="Koelle M."/>
            <person name="Horta M.A.C."/>
            <person name="Nowrousian M."/>
            <person name="Ohm R.A."/>
            <person name="Benz P."/>
            <person name="Pilgard A."/>
        </authorList>
    </citation>
    <scope>NUCLEOTIDE SEQUENCE</scope>
    <source>
        <strain evidence="1">FPRL280</strain>
    </source>
</reference>
<dbReference type="AlphaFoldDB" id="A0A8H7P1R5"/>
<evidence type="ECO:0000313" key="2">
    <source>
        <dbReference type="Proteomes" id="UP000639403"/>
    </source>
</evidence>
<name>A0A8H7P1R5_9APHY</name>
<organism evidence="1 2">
    <name type="scientific">Rhodonia placenta</name>
    <dbReference type="NCBI Taxonomy" id="104341"/>
    <lineage>
        <taxon>Eukaryota</taxon>
        <taxon>Fungi</taxon>
        <taxon>Dikarya</taxon>
        <taxon>Basidiomycota</taxon>
        <taxon>Agaricomycotina</taxon>
        <taxon>Agaricomycetes</taxon>
        <taxon>Polyporales</taxon>
        <taxon>Adustoporiaceae</taxon>
        <taxon>Rhodonia</taxon>
    </lineage>
</organism>
<gene>
    <name evidence="1" type="ORF">IEO21_05516</name>
</gene>
<comment type="caution">
    <text evidence="1">The sequence shown here is derived from an EMBL/GenBank/DDBJ whole genome shotgun (WGS) entry which is preliminary data.</text>
</comment>
<dbReference type="Proteomes" id="UP000639403">
    <property type="component" value="Unassembled WGS sequence"/>
</dbReference>
<sequence>MYSREQNLLSCEVRHTVCYLKHESTRCTNVPNTRCNVHKLIHTCSRSYCRSLDYGPHSGTSCCQLHRMTTYLTTILLQVSTMNECC</sequence>
<proteinExistence type="predicted"/>
<evidence type="ECO:0000313" key="1">
    <source>
        <dbReference type="EMBL" id="KAF9813535.1"/>
    </source>
</evidence>
<accession>A0A8H7P1R5</accession>
<dbReference type="EMBL" id="JADOXO010000102">
    <property type="protein sequence ID" value="KAF9813535.1"/>
    <property type="molecule type" value="Genomic_DNA"/>
</dbReference>
<protein>
    <submittedName>
        <fullName evidence="1">Uncharacterized protein</fullName>
    </submittedName>
</protein>